<evidence type="ECO:0000313" key="1">
    <source>
        <dbReference type="EMBL" id="AIY16220.1"/>
    </source>
</evidence>
<organism evidence="1 2">
    <name type="scientific">Nocardioides simplex</name>
    <name type="common">Arthrobacter simplex</name>
    <dbReference type="NCBI Taxonomy" id="2045"/>
    <lineage>
        <taxon>Bacteria</taxon>
        <taxon>Bacillati</taxon>
        <taxon>Actinomycetota</taxon>
        <taxon>Actinomycetes</taxon>
        <taxon>Propionibacteriales</taxon>
        <taxon>Nocardioidaceae</taxon>
        <taxon>Pimelobacter</taxon>
    </lineage>
</organism>
<name>A0A0A1DLG7_NOCSI</name>
<reference evidence="1 2" key="1">
    <citation type="journal article" date="2015" name="Genome Announc.">
        <title>Complete Genome Sequence of Steroid-Transforming Nocardioides simplex VKM Ac-2033D.</title>
        <authorList>
            <person name="Shtratnikova V.Y."/>
            <person name="Schelkunov M.I."/>
            <person name="Pekov Y.A."/>
            <person name="Fokina V.V."/>
            <person name="Logacheva M.D."/>
            <person name="Sokolov S.L."/>
            <person name="Bragin E.Y."/>
            <person name="Ashapkin V.V."/>
            <person name="Donova M.V."/>
        </authorList>
    </citation>
    <scope>NUCLEOTIDE SEQUENCE [LARGE SCALE GENOMIC DNA]</scope>
    <source>
        <strain evidence="1 2">VKM Ac-2033D</strain>
    </source>
</reference>
<evidence type="ECO:0000313" key="2">
    <source>
        <dbReference type="Proteomes" id="UP000030300"/>
    </source>
</evidence>
<dbReference type="Gene3D" id="2.60.40.2700">
    <property type="match status" value="2"/>
</dbReference>
<dbReference type="PROSITE" id="PS51318">
    <property type="entry name" value="TAT"/>
    <property type="match status" value="1"/>
</dbReference>
<protein>
    <submittedName>
        <fullName evidence="1">Putative hemagglutinin/hemolysin-related protein</fullName>
    </submittedName>
</protein>
<dbReference type="RefSeq" id="WP_038676958.1">
    <property type="nucleotide sequence ID" value="NZ_BJMC01000004.1"/>
</dbReference>
<dbReference type="InterPro" id="IPR006311">
    <property type="entry name" value="TAT_signal"/>
</dbReference>
<accession>A0A0A1DLG7</accession>
<dbReference type="GeneID" id="96608234"/>
<dbReference type="STRING" id="2045.KR76_04600"/>
<sequence>MTVRTRCRAVAAGVIAAAAAAAATANAAPAKAEPSGAFPDTTPPEIQIQIPDSVADGWYKNPVEVWVTASDNYGIADIDYEITGAHTESGSTDWTGFARQIKNEGVTTLKLRATDGVGNVTTRTYGIGIDLTDPTVTFGGPAADGRVIRQGEAVTLDFTCADVPTVVVDCRGRVGDRPFAAGAAVPTDTQGQQAVTVTAIDLVGRWVERQFVYTVAEPPLQISSRPSISGSTGSTGTVRVGDTLTATGGTFTPAATGLEYRWKVGGRDPVSGPTYVVRPDDVGLRVRLAVVGSRPGHAPTTADAADDASVALGTYRVSGPPTVTGTAREGSTLRIAAPATITPDPSFRDNLWTLGGTVVETDSPVIELTSADVGKRISCVQAYRGTGYDRTVVPCRFAGGATSVVVTGHAWTVRSPARLAGKAKVGKKLRAVAPALSGRADRYGYQWLRNGKVIKGATAAAYRPRAKDVKARISVRVTATTAHRPATVSVSPAQRIRR</sequence>
<dbReference type="HOGENOM" id="CLU_667019_0_0_11"/>
<gene>
    <name evidence="1" type="ORF">KR76_04600</name>
</gene>
<dbReference type="OrthoDB" id="5485729at2"/>
<keyword evidence="2" id="KW-1185">Reference proteome</keyword>
<dbReference type="eggNOG" id="COG3942">
    <property type="taxonomic scope" value="Bacteria"/>
</dbReference>
<dbReference type="EMBL" id="CP009896">
    <property type="protein sequence ID" value="AIY16220.1"/>
    <property type="molecule type" value="Genomic_DNA"/>
</dbReference>
<dbReference type="AlphaFoldDB" id="A0A0A1DLG7"/>
<dbReference type="Proteomes" id="UP000030300">
    <property type="component" value="Chromosome"/>
</dbReference>
<dbReference type="KEGG" id="psim:KR76_04600"/>
<proteinExistence type="predicted"/>